<keyword evidence="1" id="KW-0812">Transmembrane</keyword>
<accession>A0A0R1UZT1</accession>
<feature type="transmembrane region" description="Helical" evidence="1">
    <location>
        <begin position="300"/>
        <end position="319"/>
    </location>
</feature>
<feature type="transmembrane region" description="Helical" evidence="1">
    <location>
        <begin position="347"/>
        <end position="372"/>
    </location>
</feature>
<evidence type="ECO:0000256" key="1">
    <source>
        <dbReference type="SAM" id="Phobius"/>
    </source>
</evidence>
<feature type="transmembrane region" description="Helical" evidence="1">
    <location>
        <begin position="196"/>
        <end position="214"/>
    </location>
</feature>
<keyword evidence="1" id="KW-0472">Membrane</keyword>
<name>A0A0R1UZT1_9LACO</name>
<organism evidence="2 3">
    <name type="scientific">Liquorilactobacillus satsumensis DSM 16230 = JCM 12392</name>
    <dbReference type="NCBI Taxonomy" id="1423801"/>
    <lineage>
        <taxon>Bacteria</taxon>
        <taxon>Bacillati</taxon>
        <taxon>Bacillota</taxon>
        <taxon>Bacilli</taxon>
        <taxon>Lactobacillales</taxon>
        <taxon>Lactobacillaceae</taxon>
        <taxon>Liquorilactobacillus</taxon>
    </lineage>
</organism>
<feature type="transmembrane region" description="Helical" evidence="1">
    <location>
        <begin position="80"/>
        <end position="104"/>
    </location>
</feature>
<dbReference type="OrthoDB" id="2014935at2"/>
<proteinExistence type="predicted"/>
<dbReference type="RefSeq" id="WP_056960745.1">
    <property type="nucleotide sequence ID" value="NZ_AZFQ01000036.1"/>
</dbReference>
<evidence type="ECO:0000313" key="3">
    <source>
        <dbReference type="Proteomes" id="UP000051166"/>
    </source>
</evidence>
<feature type="transmembrane region" description="Helical" evidence="1">
    <location>
        <begin position="467"/>
        <end position="486"/>
    </location>
</feature>
<keyword evidence="3" id="KW-1185">Reference proteome</keyword>
<sequence>MENSRFKQTGYLLLFYLRRDWLLIVGWLIAIVGLMGGAAAKFDNLYGTHKAITAIATTLKTPAMVALFGPFTAKEPYTAAIIYASEMVVFMGLFFAIMNIYFAVKNTRAEEDNGTLELIRAHAVGQLSPLTATVLELILINLIVGILAAGSLEFAQMTGANSLGSWLFGLALAVFGMLFGTLALLMAQLASNARGATSLSYLVLGLFFIARMLTDVKNPDYTWFTVFGLIEKLAVYSSNDWLPVDYMLFLTIVFGAVALIMNTHRDVTSGLLPSRPGRKTASFFLANPFSLVLRLERTSLVIWLCSSFVLGISYGSIFGNIGNLIKTNPAIAKLMGTAAVEAGNRNLILNFAATLSVIFAVIATIPAQITLLKINNDEQRGWLEQVHARSVSRFKLFFSYVIVALFYQAACLFLALLGMGLAGVNTNDVVSLGRFFRAFAGYLPILLVISGITTLCVALLPRWQKIVWILPIYGLFSMYFGNLLNLPQWAKRVTPYGWVNRVPLEAIHWGNVLLFLCLALGLWLLSYLLYASRDLVEN</sequence>
<feature type="transmembrane region" description="Helical" evidence="1">
    <location>
        <begin position="439"/>
        <end position="460"/>
    </location>
</feature>
<feature type="transmembrane region" description="Helical" evidence="1">
    <location>
        <begin position="506"/>
        <end position="530"/>
    </location>
</feature>
<protein>
    <submittedName>
        <fullName evidence="2">ABC transporter, permease protein</fullName>
    </submittedName>
</protein>
<feature type="transmembrane region" description="Helical" evidence="1">
    <location>
        <begin position="167"/>
        <end position="190"/>
    </location>
</feature>
<dbReference type="GeneID" id="98308045"/>
<dbReference type="EMBL" id="AZFQ01000036">
    <property type="protein sequence ID" value="KRL98807.1"/>
    <property type="molecule type" value="Genomic_DNA"/>
</dbReference>
<feature type="transmembrane region" description="Helical" evidence="1">
    <location>
        <begin position="137"/>
        <end position="155"/>
    </location>
</feature>
<dbReference type="Proteomes" id="UP000051166">
    <property type="component" value="Unassembled WGS sequence"/>
</dbReference>
<dbReference type="PATRIC" id="fig|1423801.4.peg.629"/>
<dbReference type="STRING" id="1423801.FD50_GL000620"/>
<evidence type="ECO:0000313" key="2">
    <source>
        <dbReference type="EMBL" id="KRL98807.1"/>
    </source>
</evidence>
<reference evidence="2 3" key="1">
    <citation type="journal article" date="2015" name="Genome Announc.">
        <title>Expanding the biotechnology potential of lactobacilli through comparative genomics of 213 strains and associated genera.</title>
        <authorList>
            <person name="Sun Z."/>
            <person name="Harris H.M."/>
            <person name="McCann A."/>
            <person name="Guo C."/>
            <person name="Argimon S."/>
            <person name="Zhang W."/>
            <person name="Yang X."/>
            <person name="Jeffery I.B."/>
            <person name="Cooney J.C."/>
            <person name="Kagawa T.F."/>
            <person name="Liu W."/>
            <person name="Song Y."/>
            <person name="Salvetti E."/>
            <person name="Wrobel A."/>
            <person name="Rasinkangas P."/>
            <person name="Parkhill J."/>
            <person name="Rea M.C."/>
            <person name="O'Sullivan O."/>
            <person name="Ritari J."/>
            <person name="Douillard F.P."/>
            <person name="Paul Ross R."/>
            <person name="Yang R."/>
            <person name="Briner A.E."/>
            <person name="Felis G.E."/>
            <person name="de Vos W.M."/>
            <person name="Barrangou R."/>
            <person name="Klaenhammer T.R."/>
            <person name="Caufield P.W."/>
            <person name="Cui Y."/>
            <person name="Zhang H."/>
            <person name="O'Toole P.W."/>
        </authorList>
    </citation>
    <scope>NUCLEOTIDE SEQUENCE [LARGE SCALE GENOMIC DNA]</scope>
    <source>
        <strain evidence="2 3">DSM 16230</strain>
    </source>
</reference>
<dbReference type="AlphaFoldDB" id="A0A0R1UZT1"/>
<feature type="transmembrane region" description="Helical" evidence="1">
    <location>
        <begin position="21"/>
        <end position="40"/>
    </location>
</feature>
<keyword evidence="1" id="KW-1133">Transmembrane helix</keyword>
<feature type="transmembrane region" description="Helical" evidence="1">
    <location>
        <begin position="244"/>
        <end position="261"/>
    </location>
</feature>
<comment type="caution">
    <text evidence="2">The sequence shown here is derived from an EMBL/GenBank/DDBJ whole genome shotgun (WGS) entry which is preliminary data.</text>
</comment>
<gene>
    <name evidence="2" type="ORF">FD50_GL000620</name>
</gene>
<feature type="transmembrane region" description="Helical" evidence="1">
    <location>
        <begin position="397"/>
        <end position="419"/>
    </location>
</feature>